<sequence>MVLFQWQSEYEYLLHRICDLLDQCKQMGFLHISTDYRNVFTSNSTFQNYILIGSSSMKEFMKEMIEKMTPFYTPGILSYLAACCVDDINLSHLFSLLRLHNIMEYYPKSVSEHKQRATILTAIFGELYAIKNDFEEGKLKLNDFKRGHVNNSENEQSIELLKMTINQLGGLILDSGRDRATFIKEAFCAPSFAPPKSDIFSINNDELLNNHLQTQVMVNRVSNVNKGDPLLVSALLCGSSLSIWQRIHLLYDPDRNQAKDSIVYAVIYAAPLMDRMRQLVFTSLLQSFCRPQWCNNLLPQLSDKMRRFNNQNTEIIQLIVRGFLLSGVTIWSYESPQQIYDISTSCALTAREKDALLKIFRLVDEKALAQESLEESSIAPSFESVIRELSRQFYTNSNWDIDDTGFVKSLNERQSYNKLGNSIEGALKLAETDYEFMHRPLNIVSDRVKFYQAMQHFQANLNDPLASFESKSDALIQLSSFEDIEANLFNVN</sequence>
<dbReference type="AlphaFoldDB" id="A0A0S4TCA0"/>
<reference evidence="2 3" key="3">
    <citation type="submission" date="2017-10" db="EMBL/GenBank/DDBJ databases">
        <title>Consistent, comparative and evidence-based genome annotation and re-annotation for the closely-related species, Cryptosporidium parvum, C. hominis and C. tyzzeri.</title>
        <authorList>
            <person name="Baptista R.P."/>
            <person name="Li Y."/>
            <person name="Sateriale A."/>
            <person name="Striepen B."/>
            <person name="Kissinger J.C."/>
        </authorList>
    </citation>
    <scope>NUCLEOTIDE SEQUENCE [LARGE SCALE GENOMIC DNA]</scope>
    <source>
        <strain evidence="2">30976</strain>
    </source>
</reference>
<dbReference type="OrthoDB" id="336176at2759"/>
<organism evidence="1">
    <name type="scientific">Cryptosporidium hominis</name>
    <dbReference type="NCBI Taxonomy" id="237895"/>
    <lineage>
        <taxon>Eukaryota</taxon>
        <taxon>Sar</taxon>
        <taxon>Alveolata</taxon>
        <taxon>Apicomplexa</taxon>
        <taxon>Conoidasida</taxon>
        <taxon>Coccidia</taxon>
        <taxon>Eucoccidiorida</taxon>
        <taxon>Eimeriorina</taxon>
        <taxon>Cryptosporidiidae</taxon>
        <taxon>Cryptosporidium</taxon>
    </lineage>
</organism>
<dbReference type="VEuPathDB" id="CryptoDB:GY17_00003909"/>
<proteinExistence type="predicted"/>
<protein>
    <submittedName>
        <fullName evidence="1">Uncharacterized protein</fullName>
    </submittedName>
</protein>
<dbReference type="VEuPathDB" id="CryptoDB:CHUDEA3_150"/>
<reference evidence="2 3" key="1">
    <citation type="submission" date="2014-11" db="EMBL/GenBank/DDBJ databases">
        <title>Comparative genomic analysis of Cryptosporidium hominis reveals occurrence of genetic recombination in virulent subtypes.</title>
        <authorList>
            <person name="Guo Y."/>
            <person name="Tang K."/>
            <person name="Frace M."/>
            <person name="Li N."/>
            <person name="Roellig D.M."/>
            <person name="Sammons S."/>
            <person name="Knipe K."/>
            <person name="Rowe L."/>
            <person name="Feng Y."/>
            <person name="Xiao L."/>
        </authorList>
    </citation>
    <scope>NUCLEOTIDE SEQUENCE [LARGE SCALE GENOMIC DNA]</scope>
    <source>
        <strain evidence="2">30976</strain>
    </source>
</reference>
<dbReference type="EMBL" id="LN877949">
    <property type="protein sequence ID" value="CUV04828.1"/>
    <property type="molecule type" value="Genomic_DNA"/>
</dbReference>
<dbReference type="EMBL" id="JTAI01000024">
    <property type="protein sequence ID" value="PPS92482.1"/>
    <property type="molecule type" value="Genomic_DNA"/>
</dbReference>
<evidence type="ECO:0000313" key="1">
    <source>
        <dbReference type="EMBL" id="CUV04828.1"/>
    </source>
</evidence>
<keyword evidence="3" id="KW-1185">Reference proteome</keyword>
<accession>A0A0S4TCA0</accession>
<dbReference type="Proteomes" id="UP001429100">
    <property type="component" value="Unassembled WGS sequence"/>
</dbReference>
<evidence type="ECO:0000313" key="3">
    <source>
        <dbReference type="Proteomes" id="UP001429100"/>
    </source>
</evidence>
<name>A0A0S4TCA0_CRYHO</name>
<dbReference type="VEuPathDB" id="CryptoDB:Chro.30024"/>
<gene>
    <name evidence="1" type="ORF">CHUDEA3_150</name>
    <name evidence="2" type="ORF">GY17_00003909</name>
</gene>
<dbReference type="VEuPathDB" id="CryptoDB:ChTU502y2012_384g0290"/>
<evidence type="ECO:0000313" key="2">
    <source>
        <dbReference type="EMBL" id="PPS92482.1"/>
    </source>
</evidence>
<reference evidence="1" key="2">
    <citation type="submission" date="2015-08" db="EMBL/GenBank/DDBJ databases">
        <authorList>
            <person name="Babu N.S."/>
            <person name="Beckwith C.J."/>
            <person name="Beseler K.G."/>
            <person name="Brison A."/>
            <person name="Carone J.V."/>
            <person name="Caskin T.P."/>
            <person name="Diamond M."/>
            <person name="Durham M.E."/>
            <person name="Foxe J.M."/>
            <person name="Go M."/>
            <person name="Henderson B.A."/>
            <person name="Jones I.B."/>
            <person name="McGettigan J.A."/>
            <person name="Micheletti S.J."/>
            <person name="Nasrallah M.E."/>
            <person name="Ortiz D."/>
            <person name="Piller C.R."/>
            <person name="Privatt S.R."/>
            <person name="Schneider S.L."/>
            <person name="Sharp S."/>
            <person name="Smith T.C."/>
            <person name="Stanton J.D."/>
            <person name="Ullery H.E."/>
            <person name="Wilson R.J."/>
            <person name="Serrano M.G."/>
            <person name="Buck G."/>
            <person name="Lee V."/>
            <person name="Wang Y."/>
            <person name="Carvalho R."/>
            <person name="Voegtly L."/>
            <person name="Shi R."/>
            <person name="Duckworth R."/>
            <person name="Johnson A."/>
            <person name="Loviza R."/>
            <person name="Walstead R."/>
            <person name="Shah Z."/>
            <person name="Kiflezghi M."/>
            <person name="Wade K."/>
            <person name="Ball S.L."/>
            <person name="Bradley K.W."/>
            <person name="Asai D.J."/>
            <person name="Bowman C.A."/>
            <person name="Russell D.A."/>
            <person name="Pope W.H."/>
            <person name="Jacobs-Sera D."/>
            <person name="Hendrix R.W."/>
            <person name="Hatfull G.F."/>
        </authorList>
    </citation>
    <scope>NUCLEOTIDE SEQUENCE [LARGE SCALE GENOMIC DNA]</scope>
</reference>
<dbReference type="Proteomes" id="UP000199752">
    <property type="component" value="Chromosome 3"/>
</dbReference>